<sequence>MHKLIEYDCVGEKGYVLIFDAILSIIDRQKSDDSSRKALKLLERIAHPDQNASLLLEVFKVSLALLESKSLHTKEEALKIMKNVVQTICKLFLSAFGFEFDRKNKIQELDSIQYRIQMYNQLEEISWCTLALLRQILSLIFKQRILSIVNVWRFLAPMMNIRMLLAMARSPHFILFIQCLQIELMPIIASSLGAQDDLIKSVLSSRHYINKTLGSELAIGIISEVTTIHPIFPFVNVIIRLEDENKSDQMNQQIIKINTQKLATQAVYAAIEHRESITPEFQRSGMRHTHITYNKKQPERSNFTSQQYIPHNQIKNNNQASIASGEENTQNKTDRNINKLSIPESSYPISQQIQSTSQSQGLTITQSHLTSIVYQREKNKEPSSFMTTGFSIRPKLTQDVLFYLRKISDANQQNNQLNNKQIFAHATSQAQLLQQDISKEEMEPKESNIEAADIVSAIMLSIIMALGSFLIPETVLLLHTVSLLAYSIDDVGRAIAARVVFAIFADPDLLAFVFSITCPARTPPIQYSSSEINITICLC</sequence>
<gene>
    <name evidence="1" type="ORF">EZS28_024661</name>
</gene>
<dbReference type="Proteomes" id="UP000324800">
    <property type="component" value="Unassembled WGS sequence"/>
</dbReference>
<proteinExistence type="predicted"/>
<evidence type="ECO:0000313" key="2">
    <source>
        <dbReference type="Proteomes" id="UP000324800"/>
    </source>
</evidence>
<dbReference type="AlphaFoldDB" id="A0A5J4VBL8"/>
<name>A0A5J4VBL8_9EUKA</name>
<reference evidence="1 2" key="1">
    <citation type="submission" date="2019-03" db="EMBL/GenBank/DDBJ databases">
        <title>Single cell metagenomics reveals metabolic interactions within the superorganism composed of flagellate Streblomastix strix and complex community of Bacteroidetes bacteria on its surface.</title>
        <authorList>
            <person name="Treitli S.C."/>
            <person name="Kolisko M."/>
            <person name="Husnik F."/>
            <person name="Keeling P."/>
            <person name="Hampl V."/>
        </authorList>
    </citation>
    <scope>NUCLEOTIDE SEQUENCE [LARGE SCALE GENOMIC DNA]</scope>
    <source>
        <strain evidence="1">ST1C</strain>
    </source>
</reference>
<organism evidence="1 2">
    <name type="scientific">Streblomastix strix</name>
    <dbReference type="NCBI Taxonomy" id="222440"/>
    <lineage>
        <taxon>Eukaryota</taxon>
        <taxon>Metamonada</taxon>
        <taxon>Preaxostyla</taxon>
        <taxon>Oxymonadida</taxon>
        <taxon>Streblomastigidae</taxon>
        <taxon>Streblomastix</taxon>
    </lineage>
</organism>
<evidence type="ECO:0000313" key="1">
    <source>
        <dbReference type="EMBL" id="KAA6379812.1"/>
    </source>
</evidence>
<accession>A0A5J4VBL8</accession>
<protein>
    <submittedName>
        <fullName evidence="1">Uncharacterized protein</fullName>
    </submittedName>
</protein>
<comment type="caution">
    <text evidence="1">The sequence shown here is derived from an EMBL/GenBank/DDBJ whole genome shotgun (WGS) entry which is preliminary data.</text>
</comment>
<dbReference type="EMBL" id="SNRW01008258">
    <property type="protein sequence ID" value="KAA6379812.1"/>
    <property type="molecule type" value="Genomic_DNA"/>
</dbReference>